<comment type="caution">
    <text evidence="2">The sequence shown here is derived from an EMBL/GenBank/DDBJ whole genome shotgun (WGS) entry which is preliminary data.</text>
</comment>
<name>A0ABQ0C495_9PROT</name>
<sequence length="175" mass="19170">MESASAAQKAELVRLILESEGRVMLCLDATWPGVAVPRRFASDTGLRLILNRTMPQPIHIGPEGIESELRFGGIPHYCVVPYDALWGAFNPDSRHGMFWADSMPEEIRVRHGMEESMVRLPEGVVLSTPPIEPLAPPTPARGERVALRVIEGDGAAAPSSETTTKRPRPNLRVVS</sequence>
<keyword evidence="3" id="KW-1185">Reference proteome</keyword>
<evidence type="ECO:0008006" key="4">
    <source>
        <dbReference type="Google" id="ProtNLM"/>
    </source>
</evidence>
<dbReference type="InterPro" id="IPR007481">
    <property type="entry name" value="SspB"/>
</dbReference>
<dbReference type="Gene3D" id="2.30.30.220">
    <property type="entry name" value="SspB-like"/>
    <property type="match status" value="1"/>
</dbReference>
<dbReference type="RefSeq" id="WP_420903427.1">
    <property type="nucleotide sequence ID" value="NZ_BAAFGK010000001.1"/>
</dbReference>
<dbReference type="InterPro" id="IPR036760">
    <property type="entry name" value="SspB-like_sf"/>
</dbReference>
<dbReference type="EMBL" id="BAAFGK010000001">
    <property type="protein sequence ID" value="GAB0055713.1"/>
    <property type="molecule type" value="Genomic_DNA"/>
</dbReference>
<evidence type="ECO:0000256" key="1">
    <source>
        <dbReference type="SAM" id="MobiDB-lite"/>
    </source>
</evidence>
<dbReference type="Pfam" id="PF04386">
    <property type="entry name" value="SspB"/>
    <property type="match status" value="1"/>
</dbReference>
<dbReference type="Proteomes" id="UP001628193">
    <property type="component" value="Unassembled WGS sequence"/>
</dbReference>
<protein>
    <recommendedName>
        <fullName evidence="4">Stringent starvation protein B</fullName>
    </recommendedName>
</protein>
<accession>A0ABQ0C495</accession>
<dbReference type="SUPFAM" id="SSF101738">
    <property type="entry name" value="SspB-like"/>
    <property type="match status" value="1"/>
</dbReference>
<evidence type="ECO:0000313" key="3">
    <source>
        <dbReference type="Proteomes" id="UP001628193"/>
    </source>
</evidence>
<evidence type="ECO:0000313" key="2">
    <source>
        <dbReference type="EMBL" id="GAB0055713.1"/>
    </source>
</evidence>
<gene>
    <name evidence="2" type="ORF">SIID45300_00008</name>
</gene>
<feature type="region of interest" description="Disordered" evidence="1">
    <location>
        <begin position="152"/>
        <end position="175"/>
    </location>
</feature>
<proteinExistence type="predicted"/>
<organism evidence="2 3">
    <name type="scientific">Candidatus Magnetaquiglobus chichijimensis</name>
    <dbReference type="NCBI Taxonomy" id="3141448"/>
    <lineage>
        <taxon>Bacteria</taxon>
        <taxon>Pseudomonadati</taxon>
        <taxon>Pseudomonadota</taxon>
        <taxon>Magnetococcia</taxon>
        <taxon>Magnetococcales</taxon>
        <taxon>Candidatus Magnetaquicoccaceae</taxon>
        <taxon>Candidatus Magnetaquiglobus</taxon>
    </lineage>
</organism>
<reference evidence="2 3" key="1">
    <citation type="submission" date="2024-09" db="EMBL/GenBank/DDBJ databases">
        <title>Draft genome sequence of Candidatus Magnetaquicoccaceae bacterium FCR-1.</title>
        <authorList>
            <person name="Shimoshige H."/>
            <person name="Shimamura S."/>
            <person name="Taoka A."/>
            <person name="Kobayashi H."/>
            <person name="Maekawa T."/>
        </authorList>
    </citation>
    <scope>NUCLEOTIDE SEQUENCE [LARGE SCALE GENOMIC DNA]</scope>
    <source>
        <strain evidence="2 3">FCR-1</strain>
    </source>
</reference>